<dbReference type="HOGENOM" id="CLU_201191_0_0_2"/>
<dbReference type="Proteomes" id="UP000000391">
    <property type="component" value="Chromosome"/>
</dbReference>
<proteinExistence type="predicted"/>
<dbReference type="OrthoDB" id="124808at2157"/>
<sequence length="65" mass="7400">MVWSFSKLDEDSIKAINELEKKMGIILLAFSDRDIKAADLDEDQLKSIKDLEDKLDMSLVAVTKK</sequence>
<dbReference type="EMBL" id="CP002069">
    <property type="protein sequence ID" value="ADI74149.1"/>
    <property type="molecule type" value="Genomic_DNA"/>
</dbReference>
<organism evidence="1 2">
    <name type="scientific">Methanohalobium evestigatum (strain ATCC BAA-1072 / DSM 3721 / NBRC 107634 / OCM 161 / Z-7303)</name>
    <dbReference type="NCBI Taxonomy" id="644295"/>
    <lineage>
        <taxon>Archaea</taxon>
        <taxon>Methanobacteriati</taxon>
        <taxon>Methanobacteriota</taxon>
        <taxon>Stenosarchaea group</taxon>
        <taxon>Methanomicrobia</taxon>
        <taxon>Methanosarcinales</taxon>
        <taxon>Methanosarcinaceae</taxon>
        <taxon>Methanohalobium</taxon>
    </lineage>
</organism>
<accession>D7E7S6</accession>
<evidence type="ECO:0000313" key="2">
    <source>
        <dbReference type="Proteomes" id="UP000000391"/>
    </source>
</evidence>
<protein>
    <submittedName>
        <fullName evidence="1">Uncharacterized protein</fullName>
    </submittedName>
</protein>
<gene>
    <name evidence="1" type="ordered locus">Metev_1286</name>
</gene>
<dbReference type="GeneID" id="9346919"/>
<name>D7E7S6_METEZ</name>
<reference evidence="1 2" key="1">
    <citation type="submission" date="2010-06" db="EMBL/GenBank/DDBJ databases">
        <title>Complete sequence chromosome of Methanohalobium evestigatum Z-7303.</title>
        <authorList>
            <consortium name="US DOE Joint Genome Institute"/>
            <person name="Lucas S."/>
            <person name="Copeland A."/>
            <person name="Lapidus A."/>
            <person name="Cheng J.-F."/>
            <person name="Bruce D."/>
            <person name="Goodwin L."/>
            <person name="Pitluck S."/>
            <person name="Saunders E."/>
            <person name="Detter J.C."/>
            <person name="Han C."/>
            <person name="Tapia R."/>
            <person name="Land M."/>
            <person name="Hauser L."/>
            <person name="Kyrpides N."/>
            <person name="Mikhailova N."/>
            <person name="Sieprawska-Lupa M."/>
            <person name="Whitman W.B."/>
            <person name="Anderson I."/>
            <person name="Woyke T."/>
        </authorList>
    </citation>
    <scope>NUCLEOTIDE SEQUENCE [LARGE SCALE GENOMIC DNA]</scope>
    <source>
        <strain evidence="2">ATCC BAA-1072 / DSM 3721 / NBRC 107634 / OCM 161 / Z-7303</strain>
    </source>
</reference>
<evidence type="ECO:0000313" key="1">
    <source>
        <dbReference type="EMBL" id="ADI74149.1"/>
    </source>
</evidence>
<dbReference type="AlphaFoldDB" id="D7E7S6"/>
<dbReference type="KEGG" id="mev:Metev_1286"/>
<keyword evidence="2" id="KW-1185">Reference proteome</keyword>
<dbReference type="RefSeq" id="WP_013194715.1">
    <property type="nucleotide sequence ID" value="NC_014253.1"/>
</dbReference>